<dbReference type="RefSeq" id="WP_207657667.1">
    <property type="nucleotide sequence ID" value="NZ_QGDS01000001.1"/>
</dbReference>
<dbReference type="Proteomes" id="UP000254051">
    <property type="component" value="Unassembled WGS sequence"/>
</dbReference>
<dbReference type="GO" id="GO:0005524">
    <property type="term" value="F:ATP binding"/>
    <property type="evidence" value="ECO:0007669"/>
    <property type="project" value="UniProtKB-KW"/>
</dbReference>
<keyword evidence="2 4" id="KW-0547">Nucleotide-binding</keyword>
<sequence>MRRDRAALTPEVRQTWSNTIFKKVISHPLYRHAGEIYCYVSFGEEVSTGGLISYSLKMGKKVAVPKIIVNNGTKMKMEFYYIDSMEELQEGYYGIMEPPAKIKACGKDVLVIMPGVAFDIQCNRIGYGKGFYDSYLSVHPDYRRIALAYGMQCLKSIPAGGHDIRPEIIITEEENYIC</sequence>
<comment type="catalytic activity">
    <reaction evidence="5">
        <text>(6S)-5-formyl-5,6,7,8-tetrahydrofolate + ATP = (6R)-5,10-methenyltetrahydrofolate + ADP + phosphate</text>
        <dbReference type="Rhea" id="RHEA:10488"/>
        <dbReference type="ChEBI" id="CHEBI:30616"/>
        <dbReference type="ChEBI" id="CHEBI:43474"/>
        <dbReference type="ChEBI" id="CHEBI:57455"/>
        <dbReference type="ChEBI" id="CHEBI:57457"/>
        <dbReference type="ChEBI" id="CHEBI:456216"/>
        <dbReference type="EC" id="6.3.3.2"/>
    </reaction>
</comment>
<name>A0A316A3B9_9FIRM</name>
<evidence type="ECO:0000313" key="7">
    <source>
        <dbReference type="Proteomes" id="UP000254051"/>
    </source>
</evidence>
<keyword evidence="3 4" id="KW-0067">ATP-binding</keyword>
<dbReference type="GO" id="GO:0035999">
    <property type="term" value="P:tetrahydrofolate interconversion"/>
    <property type="evidence" value="ECO:0007669"/>
    <property type="project" value="TreeGrafter"/>
</dbReference>
<gene>
    <name evidence="6" type="ORF">SAMN05216529_101556</name>
</gene>
<reference evidence="7" key="1">
    <citation type="submission" date="2017-07" db="EMBL/GenBank/DDBJ databases">
        <authorList>
            <person name="Varghese N."/>
            <person name="Submissions S."/>
        </authorList>
    </citation>
    <scope>NUCLEOTIDE SEQUENCE [LARGE SCALE GENOMIC DNA]</scope>
    <source>
        <strain evidence="7">NLAE-zl-C134</strain>
    </source>
</reference>
<dbReference type="AlphaFoldDB" id="A0A316A3B9"/>
<dbReference type="GO" id="GO:0046872">
    <property type="term" value="F:metal ion binding"/>
    <property type="evidence" value="ECO:0007669"/>
    <property type="project" value="UniProtKB-KW"/>
</dbReference>
<dbReference type="InterPro" id="IPR002698">
    <property type="entry name" value="FTHF_cligase"/>
</dbReference>
<dbReference type="EMBL" id="UHJJ01000001">
    <property type="protein sequence ID" value="SUQ12659.1"/>
    <property type="molecule type" value="Genomic_DNA"/>
</dbReference>
<keyword evidence="6" id="KW-0436">Ligase</keyword>
<protein>
    <recommendedName>
        <fullName evidence="5">5-formyltetrahydrofolate cyclo-ligase</fullName>
        <ecNumber evidence="5">6.3.3.2</ecNumber>
    </recommendedName>
</protein>
<evidence type="ECO:0000256" key="4">
    <source>
        <dbReference type="PIRSR" id="PIRSR006806-1"/>
    </source>
</evidence>
<evidence type="ECO:0000313" key="6">
    <source>
        <dbReference type="EMBL" id="SUQ12659.1"/>
    </source>
</evidence>
<feature type="binding site" evidence="4">
    <location>
        <begin position="124"/>
        <end position="132"/>
    </location>
    <ligand>
        <name>ATP</name>
        <dbReference type="ChEBI" id="CHEBI:30616"/>
    </ligand>
</feature>
<keyword evidence="7" id="KW-1185">Reference proteome</keyword>
<dbReference type="InterPro" id="IPR037171">
    <property type="entry name" value="NagB/RpiA_transferase-like"/>
</dbReference>
<keyword evidence="5" id="KW-0479">Metal-binding</keyword>
<dbReference type="GO" id="GO:0030272">
    <property type="term" value="F:5-formyltetrahydrofolate cyclo-ligase activity"/>
    <property type="evidence" value="ECO:0007669"/>
    <property type="project" value="UniProtKB-EC"/>
</dbReference>
<evidence type="ECO:0000256" key="1">
    <source>
        <dbReference type="ARBA" id="ARBA00010638"/>
    </source>
</evidence>
<dbReference type="Pfam" id="PF01812">
    <property type="entry name" value="5-FTHF_cyc-lig"/>
    <property type="match status" value="1"/>
</dbReference>
<feature type="binding site" evidence="4">
    <location>
        <position position="40"/>
    </location>
    <ligand>
        <name>substrate</name>
    </ligand>
</feature>
<comment type="similarity">
    <text evidence="1 5">Belongs to the 5-formyltetrahydrofolate cyclo-ligase family.</text>
</comment>
<dbReference type="InterPro" id="IPR024185">
    <property type="entry name" value="FTHF_cligase-like_sf"/>
</dbReference>
<feature type="binding site" evidence="4">
    <location>
        <position position="45"/>
    </location>
    <ligand>
        <name>substrate</name>
    </ligand>
</feature>
<proteinExistence type="inferred from homology"/>
<evidence type="ECO:0000256" key="3">
    <source>
        <dbReference type="ARBA" id="ARBA00022840"/>
    </source>
</evidence>
<dbReference type="PIRSF" id="PIRSF006806">
    <property type="entry name" value="FTHF_cligase"/>
    <property type="match status" value="1"/>
</dbReference>
<dbReference type="PANTHER" id="PTHR23407">
    <property type="entry name" value="ATPASE INHIBITOR/5-FORMYLTETRAHYDROFOLATE CYCLO-LIGASE"/>
    <property type="match status" value="1"/>
</dbReference>
<comment type="cofactor">
    <cofactor evidence="5">
        <name>Mg(2+)</name>
        <dbReference type="ChEBI" id="CHEBI:18420"/>
    </cofactor>
</comment>
<dbReference type="Gene3D" id="3.40.50.10420">
    <property type="entry name" value="NagB/RpiA/CoA transferase-like"/>
    <property type="match status" value="1"/>
</dbReference>
<organism evidence="6 7">
    <name type="scientific">Faecalicatena contorta</name>
    <dbReference type="NCBI Taxonomy" id="39482"/>
    <lineage>
        <taxon>Bacteria</taxon>
        <taxon>Bacillati</taxon>
        <taxon>Bacillota</taxon>
        <taxon>Clostridia</taxon>
        <taxon>Lachnospirales</taxon>
        <taxon>Lachnospiraceae</taxon>
        <taxon>Faecalicatena</taxon>
    </lineage>
</organism>
<accession>A0A316A3B9</accession>
<keyword evidence="5" id="KW-0460">Magnesium</keyword>
<dbReference type="PANTHER" id="PTHR23407:SF1">
    <property type="entry name" value="5-FORMYLTETRAHYDROFOLATE CYCLO-LIGASE"/>
    <property type="match status" value="1"/>
</dbReference>
<dbReference type="NCBIfam" id="TIGR02727">
    <property type="entry name" value="MTHFS_bact"/>
    <property type="match status" value="1"/>
</dbReference>
<dbReference type="SUPFAM" id="SSF100950">
    <property type="entry name" value="NagB/RpiA/CoA transferase-like"/>
    <property type="match status" value="1"/>
</dbReference>
<dbReference type="EC" id="6.3.3.2" evidence="5"/>
<evidence type="ECO:0000256" key="5">
    <source>
        <dbReference type="RuleBase" id="RU361279"/>
    </source>
</evidence>
<dbReference type="GO" id="GO:0009396">
    <property type="term" value="P:folic acid-containing compound biosynthetic process"/>
    <property type="evidence" value="ECO:0007669"/>
    <property type="project" value="TreeGrafter"/>
</dbReference>
<evidence type="ECO:0000256" key="2">
    <source>
        <dbReference type="ARBA" id="ARBA00022741"/>
    </source>
</evidence>